<feature type="region of interest" description="Disordered" evidence="1">
    <location>
        <begin position="1"/>
        <end position="196"/>
    </location>
</feature>
<dbReference type="AlphaFoldDB" id="A0A2K3QLQ7"/>
<feature type="region of interest" description="Disordered" evidence="1">
    <location>
        <begin position="527"/>
        <end position="614"/>
    </location>
</feature>
<comment type="caution">
    <text evidence="2">The sequence shown here is derived from an EMBL/GenBank/DDBJ whole genome shotgun (WGS) entry which is preliminary data.</text>
</comment>
<feature type="compositionally biased region" description="Low complexity" evidence="1">
    <location>
        <begin position="932"/>
        <end position="949"/>
    </location>
</feature>
<feature type="region of interest" description="Disordered" evidence="1">
    <location>
        <begin position="271"/>
        <end position="298"/>
    </location>
</feature>
<evidence type="ECO:0000313" key="3">
    <source>
        <dbReference type="Proteomes" id="UP000236621"/>
    </source>
</evidence>
<feature type="compositionally biased region" description="Polar residues" evidence="1">
    <location>
        <begin position="1"/>
        <end position="20"/>
    </location>
</feature>
<evidence type="ECO:0000256" key="1">
    <source>
        <dbReference type="SAM" id="MobiDB-lite"/>
    </source>
</evidence>
<feature type="region of interest" description="Disordered" evidence="1">
    <location>
        <begin position="910"/>
        <end position="1059"/>
    </location>
</feature>
<name>A0A2K3QLQ7_9HYPO</name>
<dbReference type="STRING" id="45235.A0A2K3QLQ7"/>
<dbReference type="Proteomes" id="UP000236621">
    <property type="component" value="Unassembled WGS sequence"/>
</dbReference>
<feature type="compositionally biased region" description="Polar residues" evidence="1">
    <location>
        <begin position="854"/>
        <end position="868"/>
    </location>
</feature>
<protein>
    <submittedName>
        <fullName evidence="2">Uncharacterized protein</fullName>
    </submittedName>
</protein>
<feature type="compositionally biased region" description="Polar residues" evidence="1">
    <location>
        <begin position="412"/>
        <end position="423"/>
    </location>
</feature>
<feature type="compositionally biased region" description="Polar residues" evidence="1">
    <location>
        <begin position="763"/>
        <end position="773"/>
    </location>
</feature>
<reference evidence="2 3" key="1">
    <citation type="submission" date="2017-08" db="EMBL/GenBank/DDBJ databases">
        <title>Harnessing the power of phylogenomics to disentangle the directionality and signatures of interkingdom host jumping in the parasitic fungal genus Tolypocladium.</title>
        <authorList>
            <person name="Quandt C.A."/>
            <person name="Patterson W."/>
            <person name="Spatafora J.W."/>
        </authorList>
    </citation>
    <scope>NUCLEOTIDE SEQUENCE [LARGE SCALE GENOMIC DNA]</scope>
    <source>
        <strain evidence="2 3">CBS 113982</strain>
    </source>
</reference>
<feature type="compositionally biased region" description="Basic residues" evidence="1">
    <location>
        <begin position="68"/>
        <end position="77"/>
    </location>
</feature>
<feature type="compositionally biased region" description="Basic and acidic residues" evidence="1">
    <location>
        <begin position="1038"/>
        <end position="1053"/>
    </location>
</feature>
<feature type="compositionally biased region" description="Acidic residues" evidence="1">
    <location>
        <begin position="549"/>
        <end position="564"/>
    </location>
</feature>
<gene>
    <name evidence="2" type="ORF">TCAP_01599</name>
</gene>
<feature type="compositionally biased region" description="Low complexity" evidence="1">
    <location>
        <begin position="172"/>
        <end position="188"/>
    </location>
</feature>
<dbReference type="OrthoDB" id="4115400at2759"/>
<dbReference type="EMBL" id="NRSZ01000251">
    <property type="protein sequence ID" value="PNY28476.1"/>
    <property type="molecule type" value="Genomic_DNA"/>
</dbReference>
<feature type="compositionally biased region" description="Low complexity" evidence="1">
    <location>
        <begin position="449"/>
        <end position="464"/>
    </location>
</feature>
<organism evidence="2 3">
    <name type="scientific">Tolypocladium capitatum</name>
    <dbReference type="NCBI Taxonomy" id="45235"/>
    <lineage>
        <taxon>Eukaryota</taxon>
        <taxon>Fungi</taxon>
        <taxon>Dikarya</taxon>
        <taxon>Ascomycota</taxon>
        <taxon>Pezizomycotina</taxon>
        <taxon>Sordariomycetes</taxon>
        <taxon>Hypocreomycetidae</taxon>
        <taxon>Hypocreales</taxon>
        <taxon>Ophiocordycipitaceae</taxon>
        <taxon>Tolypocladium</taxon>
    </lineage>
</organism>
<feature type="compositionally biased region" description="Polar residues" evidence="1">
    <location>
        <begin position="286"/>
        <end position="298"/>
    </location>
</feature>
<keyword evidence="3" id="KW-1185">Reference proteome</keyword>
<feature type="compositionally biased region" description="Acidic residues" evidence="1">
    <location>
        <begin position="527"/>
        <end position="540"/>
    </location>
</feature>
<accession>A0A2K3QLQ7</accession>
<sequence>MSSGHDASISTSPQSALQSRRGSKVAPQHAFSFSAPGPSRPRGVTKRPRTMDSFGFPDDEYDDDSPRKGGHSLRKRARVDYTFEHIDDDVLVPNSSASATRKKRTNADDAEDIYAANSSKKRGHSLGAETPSSIRRNPARKAAETRAYQDDEDVKDTIEVGVSFSNMDESGPRPASHSSASSPAPSHEASWKSAPATSHYEGNFPSAACFVAALSNARENVQHSANTKIPAVADADKLAVALWKLPVAEPAVSEPAVSEPAVAQPENAVFASDSVPRSPSEAVHGSNMTNTPSVTKPALNSLNSTQTTLIASAEHSTRETLLDGSRPSLDASKACVSVADDRLVKILGDAKAFISWQPIRRPDSDGEDTAASTIATPVVTAAAQEMEPHAVETSEPASRTVASAEESEDASRQAQTVPQNAENGAQKCAADINPEKQPPSRHPTIPVMPSAEPTPNSTTNNTSAVGAAPPEGAVDANGQPADAAYVYHPGELPQAHLDGRWAHLSPYIYGEYEVYPDRALAFHAEEDGAEEAAEDQDVNDTDPTGEYGEYGDYDDQGDAPEAEEPAPAVGTPALECPVPNAVESTAANSPAAPEGGNGEADGADSQELPERERHFKLPKLRRPEEYIAALENYQQMSEEELLEALNVVSVVMRDWQREYLHHCRIVEEHESGFKPRWGQLNYLETVRMRPWKSHDLPDFVPKGVATVKTNEQKRMTKHNKDKVLEDWIKLISWNYKDPSKEGLSGQVLVDEESTGVMTRGRSLRNQPKQTTKATETDEVATTKRTRRPAQRLDLAAQEASRSATPVAAKGGRRHRHARAGADESGYKAEATPDGEDVVPPKSKRQRRTRAAVANGSNTPEPSTDQPASTPGHGRAKKTVMQTSYRAGYVPEEDAQAESPRPKRKRHLLTLKIPKGAKNFSEPSSAITDNGDSRPTTSSSDSTTRTMESSYSFRPKRQKRFRDEPEDAGLADQAPPKKRSKRAALQGDEANDFMGEAYSPAPEAPIPLPNRKTTKIKVVQRSAESRNGTPASQATPGEGEERPKDYKSMTKSEKMSASMKSRWANGNMAGAVEKRKATLAAKKAAQAAADQKVGTIAPKPRAKATKKEPVAQEQQYQQPLHHQQGMPGLGYPFTTN</sequence>
<proteinExistence type="predicted"/>
<feature type="region of interest" description="Disordered" evidence="1">
    <location>
        <begin position="385"/>
        <end position="465"/>
    </location>
</feature>
<feature type="compositionally biased region" description="Polar residues" evidence="1">
    <location>
        <begin position="1024"/>
        <end position="1034"/>
    </location>
</feature>
<feature type="compositionally biased region" description="Low complexity" evidence="1">
    <location>
        <begin position="1111"/>
        <end position="1123"/>
    </location>
</feature>
<feature type="region of interest" description="Disordered" evidence="1">
    <location>
        <begin position="754"/>
        <end position="878"/>
    </location>
</feature>
<evidence type="ECO:0000313" key="2">
    <source>
        <dbReference type="EMBL" id="PNY28476.1"/>
    </source>
</evidence>
<feature type="compositionally biased region" description="Polar residues" evidence="1">
    <location>
        <begin position="920"/>
        <end position="929"/>
    </location>
</feature>
<feature type="region of interest" description="Disordered" evidence="1">
    <location>
        <begin position="1085"/>
        <end position="1135"/>
    </location>
</feature>